<evidence type="ECO:0000313" key="1">
    <source>
        <dbReference type="EMBL" id="AHF00066.1"/>
    </source>
</evidence>
<keyword evidence="2" id="KW-1185">Reference proteome</keyword>
<protein>
    <submittedName>
        <fullName evidence="1">Uncharacterized protein</fullName>
    </submittedName>
</protein>
<evidence type="ECO:0000313" key="2">
    <source>
        <dbReference type="Proteomes" id="UP000005289"/>
    </source>
</evidence>
<name>W0DT62_9GAMM</name>
<gene>
    <name evidence="1" type="ORF">THITH_08345</name>
</gene>
<proteinExistence type="predicted"/>
<dbReference type="KEGG" id="tti:THITH_08345"/>
<reference evidence="1 2" key="1">
    <citation type="submission" date="2013-12" db="EMBL/GenBank/DDBJ databases">
        <authorList>
            <consortium name="DOE Joint Genome Institute"/>
            <person name="Muyzer G."/>
            <person name="Huntemann M."/>
            <person name="Han J."/>
            <person name="Chen A."/>
            <person name="Kyrpides N."/>
            <person name="Mavromatis K."/>
            <person name="Markowitz V."/>
            <person name="Palaniappan K."/>
            <person name="Ivanova N."/>
            <person name="Schaumberg A."/>
            <person name="Pati A."/>
            <person name="Liolios K."/>
            <person name="Nordberg H.P."/>
            <person name="Cantor M.N."/>
            <person name="Hua S.X."/>
            <person name="Woyke T."/>
        </authorList>
    </citation>
    <scope>NUCLEOTIDE SEQUENCE [LARGE SCALE GENOMIC DNA]</scope>
    <source>
        <strain evidence="1 2">ARh 1</strain>
    </source>
</reference>
<accession>W0DT62</accession>
<dbReference type="EMBL" id="CP007029">
    <property type="protein sequence ID" value="AHF00066.1"/>
    <property type="molecule type" value="Genomic_DNA"/>
</dbReference>
<dbReference type="Proteomes" id="UP000005289">
    <property type="component" value="Chromosome"/>
</dbReference>
<organism evidence="1 2">
    <name type="scientific">Thioalkalivibrio paradoxus ARh 1</name>
    <dbReference type="NCBI Taxonomy" id="713585"/>
    <lineage>
        <taxon>Bacteria</taxon>
        <taxon>Pseudomonadati</taxon>
        <taxon>Pseudomonadota</taxon>
        <taxon>Gammaproteobacteria</taxon>
        <taxon>Chromatiales</taxon>
        <taxon>Ectothiorhodospiraceae</taxon>
        <taxon>Thioalkalivibrio</taxon>
    </lineage>
</organism>
<sequence>MASNAFEVVPPGLNLRSSTQVTPSNRIAVLPQGTRVTKLDDADDAGWWKVWVEIEGRPVEGFVAYRFLAPVAEPAPSSPLSAPDLPAAHLAEGRADVTRAFHGHWAFPLGESERPSPPEGDVSARVSAIVSIVEWLAVDRTEQHRRWWKNPSTTYCNVYAHDLCYLAGCYLPRVWWNVSAILRLARGETVRPIYGQTVTEVRANSLFDWLNEHGSNFGWQRSFSLDEVQENANGGRLGLIVAQRHDLNRSGHISVVVPEHGNHSAARHAGSVERPLQTQAGVTNRRWFNGPHAWWRGGQFREFGFWTHQG</sequence>
<dbReference type="Gene3D" id="2.30.30.40">
    <property type="entry name" value="SH3 Domains"/>
    <property type="match status" value="1"/>
</dbReference>
<dbReference type="Gene3D" id="3.90.1720.10">
    <property type="entry name" value="endopeptidase domain like (from Nostoc punctiforme)"/>
    <property type="match status" value="1"/>
</dbReference>
<dbReference type="HOGENOM" id="CLU_896972_0_0_6"/>
<dbReference type="AlphaFoldDB" id="W0DT62"/>